<evidence type="ECO:0000313" key="5">
    <source>
        <dbReference type="EMBL" id="KAG5656087.1"/>
    </source>
</evidence>
<dbReference type="GO" id="GO:1990904">
    <property type="term" value="C:ribonucleoprotein complex"/>
    <property type="evidence" value="ECO:0007669"/>
    <property type="project" value="UniProtKB-KW"/>
</dbReference>
<evidence type="ECO:0000313" key="6">
    <source>
        <dbReference type="Proteomes" id="UP000782241"/>
    </source>
</evidence>
<dbReference type="Proteomes" id="UP000782241">
    <property type="component" value="Unassembled WGS sequence"/>
</dbReference>
<evidence type="ECO:0000256" key="4">
    <source>
        <dbReference type="SAM" id="MobiDB-lite"/>
    </source>
</evidence>
<dbReference type="AlphaFoldDB" id="A0A9P7GSH5"/>
<evidence type="ECO:0008006" key="7">
    <source>
        <dbReference type="Google" id="ProtNLM"/>
    </source>
</evidence>
<dbReference type="InterPro" id="IPR012340">
    <property type="entry name" value="NA-bd_OB-fold"/>
</dbReference>
<dbReference type="Gene3D" id="2.40.50.140">
    <property type="entry name" value="Nucleic acid-binding proteins"/>
    <property type="match status" value="1"/>
</dbReference>
<name>A0A9P7GSH5_9HYPO</name>
<proteinExistence type="inferred from homology"/>
<dbReference type="GO" id="GO:0005840">
    <property type="term" value="C:ribosome"/>
    <property type="evidence" value="ECO:0007669"/>
    <property type="project" value="UniProtKB-KW"/>
</dbReference>
<reference evidence="5" key="1">
    <citation type="submission" date="2021-04" db="EMBL/GenBank/DDBJ databases">
        <title>Draft genome of Fusarium avenaceum strain F156N33, isolated from an atmospheric sample in Virginia.</title>
        <authorList>
            <person name="Yang S."/>
            <person name="Vinatzer B.A."/>
            <person name="Coleman J."/>
        </authorList>
    </citation>
    <scope>NUCLEOTIDE SEQUENCE</scope>
    <source>
        <strain evidence="5">F156N33</strain>
    </source>
</reference>
<protein>
    <recommendedName>
        <fullName evidence="7">Ribosomal protein S17</fullName>
    </recommendedName>
</protein>
<comment type="caution">
    <text evidence="5">The sequence shown here is derived from an EMBL/GenBank/DDBJ whole genome shotgun (WGS) entry which is preliminary data.</text>
</comment>
<comment type="similarity">
    <text evidence="1">Belongs to the universal ribosomal protein uS17 family.</text>
</comment>
<feature type="region of interest" description="Disordered" evidence="4">
    <location>
        <begin position="117"/>
        <end position="175"/>
    </location>
</feature>
<dbReference type="EMBL" id="JAGPUO010000023">
    <property type="protein sequence ID" value="KAG5656087.1"/>
    <property type="molecule type" value="Genomic_DNA"/>
</dbReference>
<organism evidence="5 6">
    <name type="scientific">Fusarium avenaceum</name>
    <dbReference type="NCBI Taxonomy" id="40199"/>
    <lineage>
        <taxon>Eukaryota</taxon>
        <taxon>Fungi</taxon>
        <taxon>Dikarya</taxon>
        <taxon>Ascomycota</taxon>
        <taxon>Pezizomycotina</taxon>
        <taxon>Sordariomycetes</taxon>
        <taxon>Hypocreomycetidae</taxon>
        <taxon>Hypocreales</taxon>
        <taxon>Nectriaceae</taxon>
        <taxon>Fusarium</taxon>
        <taxon>Fusarium tricinctum species complex</taxon>
    </lineage>
</organism>
<sequence>MVRDLVAMSSQVAKAARRVTHELHGVVVSAGLMDKTVKVRVGGQKWNKIVNKWFADPKHYLVHDPNTSLRTGDVVSIVPGWPTSQHKRHVIKHIIAPYGTPITERPPVPTLEERIADREAKKAAKDERRAARRQEEESKIQEEKRLQNEKKEAKRRAWEAAQEKHKSQTSASDVD</sequence>
<evidence type="ECO:0000256" key="3">
    <source>
        <dbReference type="ARBA" id="ARBA00023274"/>
    </source>
</evidence>
<dbReference type="InterPro" id="IPR000266">
    <property type="entry name" value="Ribosomal_uS17"/>
</dbReference>
<keyword evidence="3" id="KW-0687">Ribonucleoprotein</keyword>
<feature type="compositionally biased region" description="Basic and acidic residues" evidence="4">
    <location>
        <begin position="117"/>
        <end position="166"/>
    </location>
</feature>
<dbReference type="GO" id="GO:0006412">
    <property type="term" value="P:translation"/>
    <property type="evidence" value="ECO:0007669"/>
    <property type="project" value="InterPro"/>
</dbReference>
<dbReference type="CDD" id="cd00364">
    <property type="entry name" value="Ribosomal_uS17"/>
    <property type="match status" value="1"/>
</dbReference>
<evidence type="ECO:0000256" key="2">
    <source>
        <dbReference type="ARBA" id="ARBA00022980"/>
    </source>
</evidence>
<keyword evidence="6" id="KW-1185">Reference proteome</keyword>
<dbReference type="Pfam" id="PF00366">
    <property type="entry name" value="Ribosomal_S17"/>
    <property type="match status" value="1"/>
</dbReference>
<accession>A0A9P7GSH5</accession>
<dbReference type="SUPFAM" id="SSF50249">
    <property type="entry name" value="Nucleic acid-binding proteins"/>
    <property type="match status" value="1"/>
</dbReference>
<gene>
    <name evidence="5" type="ORF">KAF25_008963</name>
</gene>
<evidence type="ECO:0000256" key="1">
    <source>
        <dbReference type="ARBA" id="ARBA00010254"/>
    </source>
</evidence>
<dbReference type="GO" id="GO:0003735">
    <property type="term" value="F:structural constituent of ribosome"/>
    <property type="evidence" value="ECO:0007669"/>
    <property type="project" value="InterPro"/>
</dbReference>
<keyword evidence="2" id="KW-0689">Ribosomal protein</keyword>